<evidence type="ECO:0000256" key="9">
    <source>
        <dbReference type="ARBA" id="ARBA00022803"/>
    </source>
</evidence>
<dbReference type="InterPro" id="IPR001611">
    <property type="entry name" value="Leu-rich_rpt"/>
</dbReference>
<dbReference type="SUPFAM" id="SSF52047">
    <property type="entry name" value="RNI-like"/>
    <property type="match status" value="1"/>
</dbReference>
<organism evidence="17 18">
    <name type="scientific">Nicrophorus vespilloides</name>
    <name type="common">Boreal carrion beetle</name>
    <dbReference type="NCBI Taxonomy" id="110193"/>
    <lineage>
        <taxon>Eukaryota</taxon>
        <taxon>Metazoa</taxon>
        <taxon>Ecdysozoa</taxon>
        <taxon>Arthropoda</taxon>
        <taxon>Hexapoda</taxon>
        <taxon>Insecta</taxon>
        <taxon>Pterygota</taxon>
        <taxon>Neoptera</taxon>
        <taxon>Endopterygota</taxon>
        <taxon>Coleoptera</taxon>
        <taxon>Polyphaga</taxon>
        <taxon>Staphyliniformia</taxon>
        <taxon>Silphidae</taxon>
        <taxon>Nicrophorinae</taxon>
        <taxon>Nicrophorus</taxon>
    </lineage>
</organism>
<dbReference type="PANTHER" id="PTHR46358">
    <property type="entry name" value="TONSOKU-LIKE PROTEIN"/>
    <property type="match status" value="1"/>
</dbReference>
<feature type="repeat" description="TPR" evidence="15">
    <location>
        <begin position="200"/>
        <end position="233"/>
    </location>
</feature>
<name>A0ABM1NHH4_NICVS</name>
<feature type="repeat" description="ANK" evidence="14">
    <location>
        <begin position="588"/>
        <end position="620"/>
    </location>
</feature>
<evidence type="ECO:0000256" key="3">
    <source>
        <dbReference type="ARBA" id="ARBA00010999"/>
    </source>
</evidence>
<dbReference type="Gene3D" id="1.25.40.10">
    <property type="entry name" value="Tetratricopeptide repeat domain"/>
    <property type="match status" value="2"/>
</dbReference>
<proteinExistence type="inferred from homology"/>
<dbReference type="RefSeq" id="XP_017786274.1">
    <property type="nucleotide sequence ID" value="XM_017930785.1"/>
</dbReference>
<feature type="repeat" description="ANK" evidence="14">
    <location>
        <begin position="519"/>
        <end position="551"/>
    </location>
</feature>
<dbReference type="InterPro" id="IPR002110">
    <property type="entry name" value="Ankyrin_rpt"/>
</dbReference>
<keyword evidence="10" id="KW-0156">Chromatin regulator</keyword>
<dbReference type="SUPFAM" id="SSF48403">
    <property type="entry name" value="Ankyrin repeat"/>
    <property type="match status" value="1"/>
</dbReference>
<keyword evidence="11 14" id="KW-0040">ANK repeat</keyword>
<evidence type="ECO:0000313" key="18">
    <source>
        <dbReference type="RefSeq" id="XP_017786274.1"/>
    </source>
</evidence>
<evidence type="ECO:0000256" key="16">
    <source>
        <dbReference type="SAM" id="MobiDB-lite"/>
    </source>
</evidence>
<evidence type="ECO:0000256" key="14">
    <source>
        <dbReference type="PROSITE-ProRule" id="PRU00023"/>
    </source>
</evidence>
<dbReference type="PROSITE" id="PS50297">
    <property type="entry name" value="ANK_REP_REGION"/>
    <property type="match status" value="3"/>
</dbReference>
<evidence type="ECO:0000256" key="6">
    <source>
        <dbReference type="ARBA" id="ARBA00022614"/>
    </source>
</evidence>
<dbReference type="InterPro" id="IPR032675">
    <property type="entry name" value="LRR_dom_sf"/>
</dbReference>
<dbReference type="PROSITE" id="PS51450">
    <property type="entry name" value="LRR"/>
    <property type="match status" value="1"/>
</dbReference>
<keyword evidence="7" id="KW-0677">Repeat</keyword>
<evidence type="ECO:0000256" key="13">
    <source>
        <dbReference type="ARBA" id="ARBA00023242"/>
    </source>
</evidence>
<evidence type="ECO:0000256" key="11">
    <source>
        <dbReference type="ARBA" id="ARBA00023043"/>
    </source>
</evidence>
<protein>
    <recommendedName>
        <fullName evidence="4">Tonsoku-like protein</fullName>
    </recommendedName>
</protein>
<reference evidence="18" key="1">
    <citation type="submission" date="2025-08" db="UniProtKB">
        <authorList>
            <consortium name="RefSeq"/>
        </authorList>
    </citation>
    <scope>IDENTIFICATION</scope>
    <source>
        <tissue evidence="18">Whole Larva</tissue>
    </source>
</reference>
<dbReference type="SUPFAM" id="SSF48452">
    <property type="entry name" value="TPR-like"/>
    <property type="match status" value="3"/>
</dbReference>
<dbReference type="InterPro" id="IPR019734">
    <property type="entry name" value="TPR_rpt"/>
</dbReference>
<dbReference type="PANTHER" id="PTHR46358:SF1">
    <property type="entry name" value="TONSOKU-LIKE PROTEIN"/>
    <property type="match status" value="1"/>
</dbReference>
<feature type="repeat" description="TPR" evidence="15">
    <location>
        <begin position="160"/>
        <end position="193"/>
    </location>
</feature>
<evidence type="ECO:0000256" key="4">
    <source>
        <dbReference type="ARBA" id="ARBA00017829"/>
    </source>
</evidence>
<dbReference type="GeneID" id="108569284"/>
<evidence type="ECO:0000256" key="5">
    <source>
        <dbReference type="ARBA" id="ARBA00022454"/>
    </source>
</evidence>
<evidence type="ECO:0000256" key="7">
    <source>
        <dbReference type="ARBA" id="ARBA00022737"/>
    </source>
</evidence>
<dbReference type="Pfam" id="PF13857">
    <property type="entry name" value="Ank_5"/>
    <property type="match status" value="1"/>
</dbReference>
<feature type="repeat" description="TPR" evidence="15">
    <location>
        <begin position="351"/>
        <end position="384"/>
    </location>
</feature>
<keyword evidence="12" id="KW-0234">DNA repair</keyword>
<evidence type="ECO:0000256" key="8">
    <source>
        <dbReference type="ARBA" id="ARBA00022763"/>
    </source>
</evidence>
<dbReference type="InterPro" id="IPR052311">
    <property type="entry name" value="MMS22L-TONSL_complex_comp"/>
</dbReference>
<gene>
    <name evidence="18" type="primary">LOC108569284</name>
</gene>
<feature type="repeat" description="ANK" evidence="14">
    <location>
        <begin position="552"/>
        <end position="584"/>
    </location>
</feature>
<feature type="region of interest" description="Disordered" evidence="16">
    <location>
        <begin position="481"/>
        <end position="502"/>
    </location>
</feature>
<keyword evidence="8" id="KW-0227">DNA damage</keyword>
<evidence type="ECO:0000256" key="15">
    <source>
        <dbReference type="PROSITE-ProRule" id="PRU00339"/>
    </source>
</evidence>
<keyword evidence="5" id="KW-0158">Chromosome</keyword>
<dbReference type="Pfam" id="PF12796">
    <property type="entry name" value="Ank_2"/>
    <property type="match status" value="1"/>
</dbReference>
<evidence type="ECO:0000256" key="2">
    <source>
        <dbReference type="ARBA" id="ARBA00004286"/>
    </source>
</evidence>
<dbReference type="InterPro" id="IPR036770">
    <property type="entry name" value="Ankyrin_rpt-contain_sf"/>
</dbReference>
<dbReference type="Proteomes" id="UP000695000">
    <property type="component" value="Unplaced"/>
</dbReference>
<dbReference type="PROSITE" id="PS50005">
    <property type="entry name" value="TPR"/>
    <property type="match status" value="3"/>
</dbReference>
<dbReference type="Gene3D" id="1.25.40.20">
    <property type="entry name" value="Ankyrin repeat-containing domain"/>
    <property type="match status" value="1"/>
</dbReference>
<accession>A0ABM1NHH4</accession>
<feature type="compositionally biased region" description="Acidic residues" evidence="16">
    <location>
        <begin position="481"/>
        <end position="498"/>
    </location>
</feature>
<dbReference type="Gene3D" id="3.80.10.10">
    <property type="entry name" value="Ribonuclease Inhibitor"/>
    <property type="match status" value="2"/>
</dbReference>
<evidence type="ECO:0000256" key="1">
    <source>
        <dbReference type="ARBA" id="ARBA00004123"/>
    </source>
</evidence>
<keyword evidence="17" id="KW-1185">Reference proteome</keyword>
<dbReference type="SMART" id="SM00248">
    <property type="entry name" value="ANK"/>
    <property type="match status" value="3"/>
</dbReference>
<comment type="subcellular location">
    <subcellularLocation>
        <location evidence="2">Chromosome</location>
    </subcellularLocation>
    <subcellularLocation>
        <location evidence="1">Nucleus</location>
    </subcellularLocation>
</comment>
<keyword evidence="6" id="KW-0433">Leucine-rich repeat</keyword>
<keyword evidence="9 15" id="KW-0802">TPR repeat</keyword>
<feature type="region of interest" description="Disordered" evidence="16">
    <location>
        <begin position="814"/>
        <end position="841"/>
    </location>
</feature>
<dbReference type="InterPro" id="IPR011990">
    <property type="entry name" value="TPR-like_helical_dom_sf"/>
</dbReference>
<evidence type="ECO:0000256" key="12">
    <source>
        <dbReference type="ARBA" id="ARBA00023204"/>
    </source>
</evidence>
<dbReference type="SMART" id="SM00028">
    <property type="entry name" value="TPR"/>
    <property type="match status" value="7"/>
</dbReference>
<dbReference type="PROSITE" id="PS50088">
    <property type="entry name" value="ANK_REPEAT"/>
    <property type="match status" value="3"/>
</dbReference>
<evidence type="ECO:0000256" key="10">
    <source>
        <dbReference type="ARBA" id="ARBA00022853"/>
    </source>
</evidence>
<sequence length="1329" mass="150360">MEEQKLLSKKRKAESEENKTQLAKVCIELAAWYSSKENYQAAINEYQIAADIYHIQEKNVEYGCINRNIGEAYMEIYEFNKALKHHEIHLSVSMKEDDKLEQQRALATIGHTYLTSYITSGESESNKQALELANKCFLRSLKICESLTGINKFEHMDMMARLFANLGVVQEQLGNYEAGIDLLKKSLTICKANDIYVHTERAYSLLGSLYCNMKDYSTAINHYNLAMQVAGLLDDKVSLIGAALVSKADILIKLYDFNGAKMVLLKAYKLKGINAIDKTTLENNLKVVAAMCYTEDELLVTSETDYAKRKKLFEKMGDGASMLKIYAKAIEYYQKMLQTAESNGDSGKELSACYVSLAQTYMDDEKFDLALKFFRKEYDLLKANPSEVFHTLFNIVELMELLNAKVDDIVIELNKARVHSMEANDKHMEGKVLNRLIGILRKHNRFEEANALEADLEEVDYTPSSDSESEEVGVTQNIGDDIDLDNITDLSDESDNEEVCTKPRTRKRKNGLLIKRNAKGETQLHTACIAGKELFVKKLLDQGHVVNIRDNCGWLPIHEACICGHLEIVRMLVQKGALINDRGGAKCLGMTPLHDAASNGHLEVIEYLLDNGASAVAKTDEGETPLQTLRSWRQRVDLDPIEQTYFETIVHRITSALERTGQSTADVISNKENKAYTLIDEDSPTFFDDDLQPRNATEVYKTTISNLRTRSSSNSELLPRKRSSLNLKRSALLEPNEVGDDWLEDDLGSSVKKRKLTQNPTSESYKLMNTLNSKLSQPQNSKDISSQCSIKKSSSSKFGLSSMKRKSQTTLITAGFTRRRSSSPKSFDSDRSQSPVPTFSRSKHNVILEKSNFEEPDSTTGSIMPASQVETKIKQMLFVDVRIEGKLFRIPVPIAELETLTVKWLSNEAMNRFYKKEAIKPVIELETNNGAMLCEDDLISILFPFGVTTSEEVLGKVIKWNIPPIQERYKDSCATLKKDCNKKLFDLLDSSSTVLNLKDQHLGVHLIPLCKAINRQKNLFELNLTGNYMTPKCIDLLCESLSTLDNLTKLNLSLNNLKVESLELLANILEESSQKPILYNLNDLDLSFNPLTNESFKHISTITKHLKLKSLNLCSVEFTKSVFGLFFNKNLRLNLDACESLDLSCNDLDVQSLLRFINWMDPMNLKSLSVGYNSGIKVSGFASGFIEFIKTSDIGLLNVKTLNLNGCRIGDEETIELISSLMTAINLEDLDLSSNDLNFNTLIRLLEDLSLSNLDVRCCKNLAVRTEDERYEIKLNVGRKCKNLMTTLNYTEHFSECDILINLWKREYEELYKVEGIESERLYLSVREE</sequence>
<comment type="similarity">
    <text evidence="3">Belongs to the Tonsoku family.</text>
</comment>
<dbReference type="Pfam" id="PF13424">
    <property type="entry name" value="TPR_12"/>
    <property type="match status" value="1"/>
</dbReference>
<evidence type="ECO:0000313" key="17">
    <source>
        <dbReference type="Proteomes" id="UP000695000"/>
    </source>
</evidence>
<keyword evidence="13" id="KW-0539">Nucleus</keyword>